<evidence type="ECO:0000256" key="1">
    <source>
        <dbReference type="SAM" id="MobiDB-lite"/>
    </source>
</evidence>
<reference evidence="3" key="1">
    <citation type="submission" date="2022-11" db="EMBL/GenBank/DDBJ databases">
        <authorList>
            <person name="Kikuchi T."/>
        </authorList>
    </citation>
    <scope>NUCLEOTIDE SEQUENCE</scope>
    <source>
        <strain evidence="3">PS1010</strain>
    </source>
</reference>
<keyword evidence="2" id="KW-0732">Signal</keyword>
<gene>
    <name evidence="3" type="ORF">CAMP_LOCUS15125</name>
</gene>
<proteinExistence type="predicted"/>
<comment type="caution">
    <text evidence="3">The sequence shown here is derived from an EMBL/GenBank/DDBJ whole genome shotgun (WGS) entry which is preliminary data.</text>
</comment>
<keyword evidence="4" id="KW-1185">Reference proteome</keyword>
<accession>A0A9P1IZY0</accession>
<dbReference type="AlphaFoldDB" id="A0A9P1IZY0"/>
<feature type="compositionally biased region" description="Basic and acidic residues" evidence="1">
    <location>
        <begin position="208"/>
        <end position="223"/>
    </location>
</feature>
<dbReference type="Proteomes" id="UP001152747">
    <property type="component" value="Unassembled WGS sequence"/>
</dbReference>
<organism evidence="3 4">
    <name type="scientific">Caenorhabditis angaria</name>
    <dbReference type="NCBI Taxonomy" id="860376"/>
    <lineage>
        <taxon>Eukaryota</taxon>
        <taxon>Metazoa</taxon>
        <taxon>Ecdysozoa</taxon>
        <taxon>Nematoda</taxon>
        <taxon>Chromadorea</taxon>
        <taxon>Rhabditida</taxon>
        <taxon>Rhabditina</taxon>
        <taxon>Rhabditomorpha</taxon>
        <taxon>Rhabditoidea</taxon>
        <taxon>Rhabditidae</taxon>
        <taxon>Peloderinae</taxon>
        <taxon>Caenorhabditis</taxon>
    </lineage>
</organism>
<sequence>MYLFIIIILLLSFITTLIVECTVRNKECKTSTKYQNNKQKQILKEGSESEFEKMELDDQLSTVELYAPCVTGGCNDLNATDEARIRHDTNAYIPKLEIQKKRIVNETLVDEIKQMIADLPKHPAPQTKADNTKITVDTRREKWKNEHVSWHKTGIVFLVRSSDACRSNDAGCVDTVDLLEETPEAQKTDKQNSEMTASTKKGPTPRRGKSDRGDLRAKEKETQTDSAAMSKKIGAVKTPREKRNSIRFQ</sequence>
<name>A0A9P1IZY0_9PELO</name>
<feature type="signal peptide" evidence="2">
    <location>
        <begin position="1"/>
        <end position="21"/>
    </location>
</feature>
<feature type="chain" id="PRO_5040178730" evidence="2">
    <location>
        <begin position="22"/>
        <end position="249"/>
    </location>
</feature>
<evidence type="ECO:0000256" key="2">
    <source>
        <dbReference type="SAM" id="SignalP"/>
    </source>
</evidence>
<evidence type="ECO:0000313" key="3">
    <source>
        <dbReference type="EMBL" id="CAI5452488.1"/>
    </source>
</evidence>
<protein>
    <submittedName>
        <fullName evidence="3">Uncharacterized protein</fullName>
    </submittedName>
</protein>
<feature type="compositionally biased region" description="Basic and acidic residues" evidence="1">
    <location>
        <begin position="238"/>
        <end position="249"/>
    </location>
</feature>
<evidence type="ECO:0000313" key="4">
    <source>
        <dbReference type="Proteomes" id="UP001152747"/>
    </source>
</evidence>
<dbReference type="OrthoDB" id="5785953at2759"/>
<feature type="region of interest" description="Disordered" evidence="1">
    <location>
        <begin position="183"/>
        <end position="249"/>
    </location>
</feature>
<dbReference type="EMBL" id="CANHGI010000005">
    <property type="protein sequence ID" value="CAI5452488.1"/>
    <property type="molecule type" value="Genomic_DNA"/>
</dbReference>